<dbReference type="RefSeq" id="WP_313834518.1">
    <property type="nucleotide sequence ID" value="NZ_JAQOUE010000002.1"/>
</dbReference>
<reference evidence="14 15" key="1">
    <citation type="journal article" date="2023" name="ISME J.">
        <title>Cultivation and genomic characterization of novel and ubiquitous marine nitrite-oxidizing bacteria from the Nitrospirales.</title>
        <authorList>
            <person name="Mueller A.J."/>
            <person name="Daebeler A."/>
            <person name="Herbold C.W."/>
            <person name="Kirkegaard R.H."/>
            <person name="Daims H."/>
        </authorList>
    </citation>
    <scope>NUCLEOTIDE SEQUENCE [LARGE SCALE GENOMIC DNA]</scope>
    <source>
        <strain evidence="14 15">EB</strain>
    </source>
</reference>
<gene>
    <name evidence="14" type="ORF">PPG34_16390</name>
</gene>
<dbReference type="GO" id="GO:0016491">
    <property type="term" value="F:oxidoreductase activity"/>
    <property type="evidence" value="ECO:0007669"/>
    <property type="project" value="UniProtKB-KW"/>
</dbReference>
<evidence type="ECO:0000256" key="5">
    <source>
        <dbReference type="ARBA" id="ARBA00022832"/>
    </source>
</evidence>
<evidence type="ECO:0000256" key="7">
    <source>
        <dbReference type="ARBA" id="ARBA00023002"/>
    </source>
</evidence>
<dbReference type="InterPro" id="IPR005804">
    <property type="entry name" value="FA_desaturase_dom"/>
</dbReference>
<evidence type="ECO:0000256" key="6">
    <source>
        <dbReference type="ARBA" id="ARBA00022989"/>
    </source>
</evidence>
<evidence type="ECO:0000256" key="8">
    <source>
        <dbReference type="ARBA" id="ARBA00023004"/>
    </source>
</evidence>
<evidence type="ECO:0000256" key="12">
    <source>
        <dbReference type="SAM" id="Phobius"/>
    </source>
</evidence>
<keyword evidence="9" id="KW-0443">Lipid metabolism</keyword>
<protein>
    <submittedName>
        <fullName evidence="14">Fatty acid desaturase</fullName>
        <ecNumber evidence="14">1.14.19.-</ecNumber>
    </submittedName>
</protein>
<dbReference type="Proteomes" id="UP001250932">
    <property type="component" value="Unassembled WGS sequence"/>
</dbReference>
<dbReference type="CDD" id="cd03505">
    <property type="entry name" value="Delta9-FADS-like"/>
    <property type="match status" value="1"/>
</dbReference>
<dbReference type="PRINTS" id="PR00075">
    <property type="entry name" value="FACDDSATRASE"/>
</dbReference>
<dbReference type="EMBL" id="JAQOUE010000002">
    <property type="protein sequence ID" value="MDT7043932.1"/>
    <property type="molecule type" value="Genomic_DNA"/>
</dbReference>
<keyword evidence="5" id="KW-0276">Fatty acid metabolism</keyword>
<keyword evidence="15" id="KW-1185">Reference proteome</keyword>
<dbReference type="PANTHER" id="PTHR11351">
    <property type="entry name" value="ACYL-COA DESATURASE"/>
    <property type="match status" value="1"/>
</dbReference>
<keyword evidence="8" id="KW-0408">Iron</keyword>
<evidence type="ECO:0000256" key="4">
    <source>
        <dbReference type="ARBA" id="ARBA00022692"/>
    </source>
</evidence>
<feature type="transmembrane region" description="Helical" evidence="12">
    <location>
        <begin position="45"/>
        <end position="65"/>
    </location>
</feature>
<evidence type="ECO:0000256" key="3">
    <source>
        <dbReference type="ARBA" id="ARBA00022516"/>
    </source>
</evidence>
<evidence type="ECO:0000313" key="15">
    <source>
        <dbReference type="Proteomes" id="UP001250932"/>
    </source>
</evidence>
<feature type="transmembrane region" description="Helical" evidence="12">
    <location>
        <begin position="167"/>
        <end position="190"/>
    </location>
</feature>
<name>A0ABU3KCM6_9BACT</name>
<comment type="subcellular location">
    <subcellularLocation>
        <location evidence="1">Membrane</location>
        <topology evidence="1">Multi-pass membrane protein</topology>
    </subcellularLocation>
</comment>
<proteinExistence type="inferred from homology"/>
<evidence type="ECO:0000259" key="13">
    <source>
        <dbReference type="Pfam" id="PF00487"/>
    </source>
</evidence>
<dbReference type="InterPro" id="IPR015876">
    <property type="entry name" value="Acyl-CoA_DS"/>
</dbReference>
<keyword evidence="4 12" id="KW-0812">Transmembrane</keyword>
<sequence>MPSTTLPPLSSRGLDIGKILLFGTVATGALIGVPTFAYFYDYHPIDWIMFGMLYAITGLGITVGYHRLVTHRSFTCPNCVKGLLLIAGGWAIENSALRWAADHMRHHAQCDQDSDPYNAKRGFWFSHCGWIFLKDPNRDNRWTSKLRQDSVVVWQDRYYLPIVLSGLMLPFVVGLMANGWIGGLGCFLLAGLGRTFFVLNSTFCVNSVCHLWGRQPHGNSDTSRDSWWVSLLTFGEGYHNYHHMYPGDYRNGIHWYNVDISKWLIYGLSLIGMASSLRRTTARPKDRKKKNPSNILPTP</sequence>
<evidence type="ECO:0000256" key="9">
    <source>
        <dbReference type="ARBA" id="ARBA00023098"/>
    </source>
</evidence>
<feature type="domain" description="Fatty acid desaturase" evidence="13">
    <location>
        <begin position="47"/>
        <end position="258"/>
    </location>
</feature>
<keyword evidence="6 12" id="KW-1133">Transmembrane helix</keyword>
<comment type="caution">
    <text evidence="14">The sequence shown here is derived from an EMBL/GenBank/DDBJ whole genome shotgun (WGS) entry which is preliminary data.</text>
</comment>
<evidence type="ECO:0000313" key="14">
    <source>
        <dbReference type="EMBL" id="MDT7043932.1"/>
    </source>
</evidence>
<dbReference type="EC" id="1.14.19.-" evidence="14"/>
<evidence type="ECO:0000256" key="10">
    <source>
        <dbReference type="ARBA" id="ARBA00023136"/>
    </source>
</evidence>
<evidence type="ECO:0000256" key="11">
    <source>
        <dbReference type="ARBA" id="ARBA00023160"/>
    </source>
</evidence>
<evidence type="ECO:0000256" key="2">
    <source>
        <dbReference type="ARBA" id="ARBA00008749"/>
    </source>
</evidence>
<evidence type="ECO:0000256" key="1">
    <source>
        <dbReference type="ARBA" id="ARBA00004141"/>
    </source>
</evidence>
<feature type="transmembrane region" description="Helical" evidence="12">
    <location>
        <begin position="20"/>
        <end position="39"/>
    </location>
</feature>
<keyword evidence="7 14" id="KW-0560">Oxidoreductase</keyword>
<keyword evidence="3" id="KW-0444">Lipid biosynthesis</keyword>
<keyword evidence="10 12" id="KW-0472">Membrane</keyword>
<organism evidence="14 15">
    <name type="scientific">Candidatus Nitronereus thalassa</name>
    <dbReference type="NCBI Taxonomy" id="3020898"/>
    <lineage>
        <taxon>Bacteria</taxon>
        <taxon>Pseudomonadati</taxon>
        <taxon>Nitrospirota</taxon>
        <taxon>Nitrospiria</taxon>
        <taxon>Nitrospirales</taxon>
        <taxon>Nitrospiraceae</taxon>
        <taxon>Candidatus Nitronereus</taxon>
    </lineage>
</organism>
<accession>A0ABU3KCM6</accession>
<comment type="similarity">
    <text evidence="2">Belongs to the fatty acid desaturase type 2 family.</text>
</comment>
<keyword evidence="11" id="KW-0275">Fatty acid biosynthesis</keyword>
<dbReference type="PANTHER" id="PTHR11351:SF31">
    <property type="entry name" value="DESATURASE 1, ISOFORM A-RELATED"/>
    <property type="match status" value="1"/>
</dbReference>
<dbReference type="Pfam" id="PF00487">
    <property type="entry name" value="FA_desaturase"/>
    <property type="match status" value="1"/>
</dbReference>